<feature type="domain" description="BZIP" evidence="2">
    <location>
        <begin position="30"/>
        <end position="66"/>
    </location>
</feature>
<keyword evidence="4" id="KW-1185">Reference proteome</keyword>
<dbReference type="OrthoDB" id="10515350at2759"/>
<dbReference type="EMBL" id="CAJNOC010003160">
    <property type="protein sequence ID" value="CAF0970370.1"/>
    <property type="molecule type" value="Genomic_DNA"/>
</dbReference>
<evidence type="ECO:0000259" key="2">
    <source>
        <dbReference type="Pfam" id="PF07716"/>
    </source>
</evidence>
<name>A0A814ENG2_9BILA</name>
<gene>
    <name evidence="3" type="ORF">OXX778_LOCUS14888</name>
</gene>
<evidence type="ECO:0000256" key="1">
    <source>
        <dbReference type="SAM" id="Coils"/>
    </source>
</evidence>
<dbReference type="Proteomes" id="UP000663879">
    <property type="component" value="Unassembled WGS sequence"/>
</dbReference>
<comment type="caution">
    <text evidence="3">The sequence shown here is derived from an EMBL/GenBank/DDBJ whole genome shotgun (WGS) entry which is preliminary data.</text>
</comment>
<dbReference type="AlphaFoldDB" id="A0A814ENG2"/>
<dbReference type="Pfam" id="PF07716">
    <property type="entry name" value="bZIP_2"/>
    <property type="match status" value="1"/>
</dbReference>
<sequence length="99" mass="11891">MKFSKENESNENADKINGLLEQKRKACIISKKYRERKRIQNEEFENKINELEKANRDLTKKIEDLNAIRIMYGFEILKYVFLNNSNNENENFNPFKISN</sequence>
<feature type="coiled-coil region" evidence="1">
    <location>
        <begin position="34"/>
        <end position="68"/>
    </location>
</feature>
<keyword evidence="1" id="KW-0175">Coiled coil</keyword>
<accession>A0A814ENG2</accession>
<evidence type="ECO:0000313" key="3">
    <source>
        <dbReference type="EMBL" id="CAF0970370.1"/>
    </source>
</evidence>
<dbReference type="GO" id="GO:0003700">
    <property type="term" value="F:DNA-binding transcription factor activity"/>
    <property type="evidence" value="ECO:0007669"/>
    <property type="project" value="InterPro"/>
</dbReference>
<dbReference type="Gene3D" id="1.20.5.170">
    <property type="match status" value="1"/>
</dbReference>
<dbReference type="InterPro" id="IPR004827">
    <property type="entry name" value="bZIP"/>
</dbReference>
<proteinExistence type="predicted"/>
<reference evidence="3" key="1">
    <citation type="submission" date="2021-02" db="EMBL/GenBank/DDBJ databases">
        <authorList>
            <person name="Nowell W R."/>
        </authorList>
    </citation>
    <scope>NUCLEOTIDE SEQUENCE</scope>
    <source>
        <strain evidence="3">Ploen Becks lab</strain>
    </source>
</reference>
<organism evidence="3 4">
    <name type="scientific">Brachionus calyciflorus</name>
    <dbReference type="NCBI Taxonomy" id="104777"/>
    <lineage>
        <taxon>Eukaryota</taxon>
        <taxon>Metazoa</taxon>
        <taxon>Spiralia</taxon>
        <taxon>Gnathifera</taxon>
        <taxon>Rotifera</taxon>
        <taxon>Eurotatoria</taxon>
        <taxon>Monogononta</taxon>
        <taxon>Pseudotrocha</taxon>
        <taxon>Ploima</taxon>
        <taxon>Brachionidae</taxon>
        <taxon>Brachionus</taxon>
    </lineage>
</organism>
<evidence type="ECO:0000313" key="4">
    <source>
        <dbReference type="Proteomes" id="UP000663879"/>
    </source>
</evidence>
<protein>
    <recommendedName>
        <fullName evidence="2">BZIP domain-containing protein</fullName>
    </recommendedName>
</protein>